<keyword evidence="3 6" id="KW-0863">Zinc-finger</keyword>
<dbReference type="RefSeq" id="XP_014473443.1">
    <property type="nucleotide sequence ID" value="XM_014617957.1"/>
</dbReference>
<dbReference type="SMART" id="SM00868">
    <property type="entry name" value="zf-AD"/>
    <property type="match status" value="1"/>
</dbReference>
<keyword evidence="11" id="KW-1185">Reference proteome</keyword>
<feature type="domain" description="C2H2-type" evidence="9">
    <location>
        <begin position="364"/>
        <end position="391"/>
    </location>
</feature>
<name>A0A6P3X570_DINQU</name>
<keyword evidence="4 7" id="KW-0862">Zinc</keyword>
<dbReference type="SUPFAM" id="SSF57667">
    <property type="entry name" value="beta-beta-alpha zinc fingers"/>
    <property type="match status" value="4"/>
</dbReference>
<evidence type="ECO:0000256" key="4">
    <source>
        <dbReference type="ARBA" id="ARBA00022833"/>
    </source>
</evidence>
<feature type="region of interest" description="Disordered" evidence="8">
    <location>
        <begin position="667"/>
        <end position="698"/>
    </location>
</feature>
<evidence type="ECO:0000259" key="9">
    <source>
        <dbReference type="PROSITE" id="PS50157"/>
    </source>
</evidence>
<protein>
    <submittedName>
        <fullName evidence="12">Zinc finger protein 569-like</fullName>
    </submittedName>
</protein>
<dbReference type="AlphaFoldDB" id="A0A6P3X570"/>
<dbReference type="PROSITE" id="PS50157">
    <property type="entry name" value="ZINC_FINGER_C2H2_2"/>
    <property type="match status" value="6"/>
</dbReference>
<accession>A0A6P3X570</accession>
<dbReference type="Gene3D" id="3.30.160.60">
    <property type="entry name" value="Classic Zinc Finger"/>
    <property type="match status" value="6"/>
</dbReference>
<dbReference type="GO" id="GO:0008270">
    <property type="term" value="F:zinc ion binding"/>
    <property type="evidence" value="ECO:0007669"/>
    <property type="project" value="UniProtKB-UniRule"/>
</dbReference>
<dbReference type="KEGG" id="dqu:106743763"/>
<evidence type="ECO:0000313" key="11">
    <source>
        <dbReference type="Proteomes" id="UP000515204"/>
    </source>
</evidence>
<evidence type="ECO:0000256" key="7">
    <source>
        <dbReference type="PROSITE-ProRule" id="PRU01263"/>
    </source>
</evidence>
<evidence type="ECO:0000256" key="3">
    <source>
        <dbReference type="ARBA" id="ARBA00022771"/>
    </source>
</evidence>
<feature type="domain" description="C2H2-type" evidence="9">
    <location>
        <begin position="786"/>
        <end position="814"/>
    </location>
</feature>
<dbReference type="SUPFAM" id="SSF57716">
    <property type="entry name" value="Glucocorticoid receptor-like (DNA-binding domain)"/>
    <property type="match status" value="1"/>
</dbReference>
<dbReference type="Pfam" id="PF00096">
    <property type="entry name" value="zf-C2H2"/>
    <property type="match status" value="4"/>
</dbReference>
<dbReference type="OrthoDB" id="654211at2759"/>
<dbReference type="PROSITE" id="PS00028">
    <property type="entry name" value="ZINC_FINGER_C2H2_1"/>
    <property type="match status" value="10"/>
</dbReference>
<proteinExistence type="predicted"/>
<feature type="binding site" evidence="7">
    <location>
        <position position="14"/>
    </location>
    <ligand>
        <name>Zn(2+)</name>
        <dbReference type="ChEBI" id="CHEBI:29105"/>
    </ligand>
</feature>
<dbReference type="Pfam" id="PF12874">
    <property type="entry name" value="zf-met"/>
    <property type="match status" value="1"/>
</dbReference>
<reference evidence="12" key="1">
    <citation type="submission" date="2025-08" db="UniProtKB">
        <authorList>
            <consortium name="RefSeq"/>
        </authorList>
    </citation>
    <scope>IDENTIFICATION</scope>
</reference>
<dbReference type="Gene3D" id="3.40.1800.20">
    <property type="match status" value="1"/>
</dbReference>
<feature type="compositionally biased region" description="Basic and acidic residues" evidence="8">
    <location>
        <begin position="499"/>
        <end position="512"/>
    </location>
</feature>
<dbReference type="Proteomes" id="UP000515204">
    <property type="component" value="Unplaced"/>
</dbReference>
<evidence type="ECO:0000256" key="2">
    <source>
        <dbReference type="ARBA" id="ARBA00022737"/>
    </source>
</evidence>
<dbReference type="PANTHER" id="PTHR24377">
    <property type="entry name" value="IP01015P-RELATED"/>
    <property type="match status" value="1"/>
</dbReference>
<dbReference type="SMART" id="SM00355">
    <property type="entry name" value="ZnF_C2H2"/>
    <property type="match status" value="11"/>
</dbReference>
<feature type="binding site" evidence="7">
    <location>
        <position position="57"/>
    </location>
    <ligand>
        <name>Zn(2+)</name>
        <dbReference type="ChEBI" id="CHEBI:29105"/>
    </ligand>
</feature>
<dbReference type="Pfam" id="PF07776">
    <property type="entry name" value="zf-AD"/>
    <property type="match status" value="1"/>
</dbReference>
<evidence type="ECO:0000256" key="1">
    <source>
        <dbReference type="ARBA" id="ARBA00022723"/>
    </source>
</evidence>
<dbReference type="FunFam" id="3.30.160.60:FF:000446">
    <property type="entry name" value="Zinc finger protein"/>
    <property type="match status" value="1"/>
</dbReference>
<feature type="domain" description="C2H2-type" evidence="9">
    <location>
        <begin position="430"/>
        <end position="457"/>
    </location>
</feature>
<keyword evidence="2" id="KW-0677">Repeat</keyword>
<evidence type="ECO:0000256" key="8">
    <source>
        <dbReference type="SAM" id="MobiDB-lite"/>
    </source>
</evidence>
<feature type="domain" description="C2H2-type" evidence="9">
    <location>
        <begin position="457"/>
        <end position="484"/>
    </location>
</feature>
<sequence length="815" mass="93863">MAMLDKLENVCRLCMEKKNEMMPIFGNESMQRKVPHKLRGCLPVLVYQTDPLPKQICQFCAARLDDAYEFREHCLDVFKKMFNMLLKSKQTESVRIFLDAMTNSQDPCQAQLCKKSRAPPPLVPLPNSLPLDNSLAPINQIAQDQLQSACIETLPELPCEVEIKEMTGDASLNDQIAACESPSRVPKWLDTYMTDVPTMINTVPTFDITEEKRTFSKAEYQARREEKRTSILEQALTGNLTMNNMAKNNLMVDHQQRLQTKTRLTTEWWCAPCNRYFKSKDSLVRHLEVLCPREFTCKRCSISFESVELLAIHEADNHLKVELDSTKDLNDCDQCDRQFLSWNMLKQHRLCDHLAGLTEFLRDTRCSLCNRFFPTVRAYQNHMQLHQTNDSLVLPQRSFSAEPTFPMVKIAERMGEVKRVDPFYENTKSLKCPTCGKVCTAQSALSNHMRTHKPKKYKCNFCGRLFGLLIRLAAHKMSHDKQAEVSPVMSAVEQEEALNAEREAREAREARTRVNKRPYSETVENRDASPEDEPAEFKKIAKCGICSQWFGDHTTMLTHLQTHSDNYNCKNFTCHVCKKSFKEQWQLARHEASHKRAHKAAYTCNGCKKSFTDKSLYKAHQKTHTVDKTYHCAKCNKIFFKEVSLLAHQCTGGALLEKRVTVEAVQRTSTHDSNKRLKRDASFSSLPSRNSHMRTPDNEAYGNMAREIKLETDDESMPKLSPEILEYVPPIIEPRVEINEQSVPPPLKRTLIRTTNGYRCGVCKSPFVSRELAVAHLRSAHPLMPYQCPYCKKRFTTQLMFTHHIKTEHPDESEN</sequence>
<dbReference type="InterPro" id="IPR036236">
    <property type="entry name" value="Znf_C2H2_sf"/>
</dbReference>
<evidence type="ECO:0000256" key="6">
    <source>
        <dbReference type="PROSITE-ProRule" id="PRU00042"/>
    </source>
</evidence>
<evidence type="ECO:0000259" key="10">
    <source>
        <dbReference type="PROSITE" id="PS51915"/>
    </source>
</evidence>
<feature type="compositionally biased region" description="Basic and acidic residues" evidence="8">
    <location>
        <begin position="669"/>
        <end position="681"/>
    </location>
</feature>
<feature type="region of interest" description="Disordered" evidence="8">
    <location>
        <begin position="497"/>
        <end position="533"/>
    </location>
</feature>
<dbReference type="InterPro" id="IPR012934">
    <property type="entry name" value="Znf_AD"/>
</dbReference>
<keyword evidence="1 7" id="KW-0479">Metal-binding</keyword>
<evidence type="ECO:0000256" key="5">
    <source>
        <dbReference type="ARBA" id="ARBA00023242"/>
    </source>
</evidence>
<feature type="compositionally biased region" description="Basic and acidic residues" evidence="8">
    <location>
        <begin position="523"/>
        <end position="533"/>
    </location>
</feature>
<dbReference type="InterPro" id="IPR050826">
    <property type="entry name" value="Krueppel_C2H2_ZnFinger"/>
</dbReference>
<feature type="binding site" evidence="7">
    <location>
        <position position="11"/>
    </location>
    <ligand>
        <name>Zn(2+)</name>
        <dbReference type="ChEBI" id="CHEBI:29105"/>
    </ligand>
</feature>
<dbReference type="GO" id="GO:0005634">
    <property type="term" value="C:nucleus"/>
    <property type="evidence" value="ECO:0007669"/>
    <property type="project" value="InterPro"/>
</dbReference>
<dbReference type="GeneID" id="106743763"/>
<dbReference type="PROSITE" id="PS51915">
    <property type="entry name" value="ZAD"/>
    <property type="match status" value="1"/>
</dbReference>
<feature type="domain" description="C2H2-type" evidence="9">
    <location>
        <begin position="602"/>
        <end position="629"/>
    </location>
</feature>
<keyword evidence="5" id="KW-0539">Nucleus</keyword>
<dbReference type="InterPro" id="IPR013087">
    <property type="entry name" value="Znf_C2H2_type"/>
</dbReference>
<evidence type="ECO:0000313" key="12">
    <source>
        <dbReference type="RefSeq" id="XP_014473443.1"/>
    </source>
</evidence>
<feature type="domain" description="C2H2-type" evidence="9">
    <location>
        <begin position="572"/>
        <end position="599"/>
    </location>
</feature>
<feature type="binding site" evidence="7">
    <location>
        <position position="60"/>
    </location>
    <ligand>
        <name>Zn(2+)</name>
        <dbReference type="ChEBI" id="CHEBI:29105"/>
    </ligand>
</feature>
<feature type="domain" description="ZAD" evidence="10">
    <location>
        <begin position="9"/>
        <end position="84"/>
    </location>
</feature>
<gene>
    <name evidence="12" type="primary">LOC106743763</name>
</gene>
<organism evidence="11 12">
    <name type="scientific">Dinoponera quadriceps</name>
    <name type="common">South American ant</name>
    <dbReference type="NCBI Taxonomy" id="609295"/>
    <lineage>
        <taxon>Eukaryota</taxon>
        <taxon>Metazoa</taxon>
        <taxon>Ecdysozoa</taxon>
        <taxon>Arthropoda</taxon>
        <taxon>Hexapoda</taxon>
        <taxon>Insecta</taxon>
        <taxon>Pterygota</taxon>
        <taxon>Neoptera</taxon>
        <taxon>Endopterygota</taxon>
        <taxon>Hymenoptera</taxon>
        <taxon>Apocrita</taxon>
        <taxon>Aculeata</taxon>
        <taxon>Formicoidea</taxon>
        <taxon>Formicidae</taxon>
        <taxon>Ponerinae</taxon>
        <taxon>Ponerini</taxon>
        <taxon>Dinoponera</taxon>
    </lineage>
</organism>